<sequence>MVKVGFYQGCCFQGQDAHMFETMKETFKRLDVELELLEETTCCGGNTIDEENRKLSYAINARNIALAEAKGLDLLVSCNTCYMVIAKAKRAMDTNKKLREEINALLKEEGLEYRGTARVYHLLDFFRDVVGYDRIRKAVKRPLKGWKVAAYYGCHVLYPKDIAVDNSDNPSSLQEILKALGAEVVDDYEHRDACCGYHSFFTDKSMTLKKLNRILGSVKKTGADVVATPCPLCFKSFDIYQLNMEKPPMVPSSFLPELMAYAFGIDKEESGLAHHLVKVDKAK</sequence>
<dbReference type="EMBL" id="CP002444">
    <property type="protein sequence ID" value="ADU97233.1"/>
    <property type="molecule type" value="Genomic_DNA"/>
</dbReference>
<keyword evidence="1 3" id="KW-0560">Oxidoreductase</keyword>
<dbReference type="EC" id="1.8.98.1" evidence="3"/>
<dbReference type="Proteomes" id="UP000006362">
    <property type="component" value="Chromosome"/>
</dbReference>
<dbReference type="AlphaFoldDB" id="E8T3A1"/>
<evidence type="ECO:0000256" key="1">
    <source>
        <dbReference type="ARBA" id="ARBA00023002"/>
    </source>
</evidence>
<dbReference type="PANTHER" id="PTHR42947:SF1">
    <property type="entry name" value="COB--COM HETERODISULFIDE REDUCTASE SUBUNIT B 1"/>
    <property type="match status" value="1"/>
</dbReference>
<dbReference type="InterPro" id="IPR051278">
    <property type="entry name" value="HdrB/HdrD_reductase"/>
</dbReference>
<dbReference type="RefSeq" id="WP_013538019.1">
    <property type="nucleotide sequence ID" value="NC_014926.1"/>
</dbReference>
<dbReference type="Gene3D" id="1.20.1050.140">
    <property type="match status" value="1"/>
</dbReference>
<evidence type="ECO:0000313" key="4">
    <source>
        <dbReference type="Proteomes" id="UP000006362"/>
    </source>
</evidence>
<dbReference type="OrthoDB" id="9777685at2"/>
<accession>E8T3A1</accession>
<gene>
    <name evidence="3" type="ordered locus">Theam_1270</name>
</gene>
<keyword evidence="4" id="KW-1185">Reference proteome</keyword>
<feature type="domain" description="Cysteine-rich" evidence="2">
    <location>
        <begin position="148"/>
        <end position="237"/>
    </location>
</feature>
<feature type="domain" description="Cysteine-rich" evidence="2">
    <location>
        <begin position="4"/>
        <end position="85"/>
    </location>
</feature>
<organism evidence="3 4">
    <name type="scientific">Thermovibrio ammonificans (strain DSM 15698 / JCM 12110 / HB-1)</name>
    <dbReference type="NCBI Taxonomy" id="648996"/>
    <lineage>
        <taxon>Bacteria</taxon>
        <taxon>Pseudomonadati</taxon>
        <taxon>Aquificota</taxon>
        <taxon>Aquificia</taxon>
        <taxon>Desulfurobacteriales</taxon>
        <taxon>Desulfurobacteriaceae</taxon>
        <taxon>Thermovibrio</taxon>
    </lineage>
</organism>
<proteinExistence type="predicted"/>
<protein>
    <submittedName>
        <fullName evidence="3">CoB--CoM heterodisulfide reductase</fullName>
        <ecNumber evidence="3">1.8.98.1</ecNumber>
    </submittedName>
</protein>
<evidence type="ECO:0000259" key="2">
    <source>
        <dbReference type="Pfam" id="PF02754"/>
    </source>
</evidence>
<dbReference type="eggNOG" id="COG2048">
    <property type="taxonomic scope" value="Bacteria"/>
</dbReference>
<dbReference type="KEGG" id="tam:Theam_1270"/>
<dbReference type="GO" id="GO:0051912">
    <property type="term" value="F:CoB--CoM heterodisulfide reductase activity"/>
    <property type="evidence" value="ECO:0007669"/>
    <property type="project" value="UniProtKB-EC"/>
</dbReference>
<evidence type="ECO:0000313" key="3">
    <source>
        <dbReference type="EMBL" id="ADU97233.1"/>
    </source>
</evidence>
<dbReference type="PANTHER" id="PTHR42947">
    <property type="entry name" value="COB--COM HETERODISULFIDE REDUCTASE SUBUNIT B 1"/>
    <property type="match status" value="1"/>
</dbReference>
<dbReference type="STRING" id="648996.Theam_1270"/>
<dbReference type="Pfam" id="PF02754">
    <property type="entry name" value="CCG"/>
    <property type="match status" value="2"/>
</dbReference>
<dbReference type="HOGENOM" id="CLU_052147_1_0_0"/>
<dbReference type="InterPro" id="IPR004017">
    <property type="entry name" value="Cys_rich_dom"/>
</dbReference>
<name>E8T3A1_THEA1</name>
<reference evidence="3" key="1">
    <citation type="submission" date="2011-01" db="EMBL/GenBank/DDBJ databases">
        <title>Complete sequence of chromosome of Thermovibrio ammonificans HB-1.</title>
        <authorList>
            <consortium name="US DOE Joint Genome Institute"/>
            <person name="Lucas S."/>
            <person name="Copeland A."/>
            <person name="Lapidus A."/>
            <person name="Cheng J.-F."/>
            <person name="Goodwin L."/>
            <person name="Pitluck S."/>
            <person name="Davenport K."/>
            <person name="Detter J.C."/>
            <person name="Han C."/>
            <person name="Tapia R."/>
            <person name="Land M."/>
            <person name="Hauser L."/>
            <person name="Kyrpides N."/>
            <person name="Ivanova N."/>
            <person name="Ovchinnikova G."/>
            <person name="Vetriani C."/>
            <person name="Woyke T."/>
        </authorList>
    </citation>
    <scope>NUCLEOTIDE SEQUENCE [LARGE SCALE GENOMIC DNA]</scope>
    <source>
        <strain evidence="3">HB-1</strain>
    </source>
</reference>
<dbReference type="Gene3D" id="3.40.50.11810">
    <property type="match status" value="1"/>
</dbReference>